<feature type="region of interest" description="Disordered" evidence="1">
    <location>
        <begin position="1"/>
        <end position="45"/>
    </location>
</feature>
<dbReference type="EMBL" id="BRXW01000903">
    <property type="protein sequence ID" value="GMH78621.1"/>
    <property type="molecule type" value="Genomic_DNA"/>
</dbReference>
<dbReference type="Proteomes" id="UP001165122">
    <property type="component" value="Unassembled WGS sequence"/>
</dbReference>
<feature type="compositionally biased region" description="Basic and acidic residues" evidence="1">
    <location>
        <begin position="1"/>
        <end position="34"/>
    </location>
</feature>
<gene>
    <name evidence="2" type="ORF">TrLO_g9479</name>
</gene>
<proteinExistence type="predicted"/>
<sequence>MSNDEKPARRSDVDEAKHQEEKSRNDQQHVEEKTANFIDGANNKELANESTIKKLLNGSGNVWSMAYITSSSTGSRTSV</sequence>
<name>A0A9W7AT19_9STRA</name>
<protein>
    <submittedName>
        <fullName evidence="2">Uncharacterized protein</fullName>
    </submittedName>
</protein>
<evidence type="ECO:0000256" key="1">
    <source>
        <dbReference type="SAM" id="MobiDB-lite"/>
    </source>
</evidence>
<comment type="caution">
    <text evidence="2">The sequence shown here is derived from an EMBL/GenBank/DDBJ whole genome shotgun (WGS) entry which is preliminary data.</text>
</comment>
<keyword evidence="3" id="KW-1185">Reference proteome</keyword>
<accession>A0A9W7AT19</accession>
<reference evidence="3" key="1">
    <citation type="journal article" date="2023" name="Commun. Biol.">
        <title>Genome analysis of Parmales, the sister group of diatoms, reveals the evolutionary specialization of diatoms from phago-mixotrophs to photoautotrophs.</title>
        <authorList>
            <person name="Ban H."/>
            <person name="Sato S."/>
            <person name="Yoshikawa S."/>
            <person name="Yamada K."/>
            <person name="Nakamura Y."/>
            <person name="Ichinomiya M."/>
            <person name="Sato N."/>
            <person name="Blanc-Mathieu R."/>
            <person name="Endo H."/>
            <person name="Kuwata A."/>
            <person name="Ogata H."/>
        </authorList>
    </citation>
    <scope>NUCLEOTIDE SEQUENCE [LARGE SCALE GENOMIC DNA]</scope>
    <source>
        <strain evidence="3">NIES 3700</strain>
    </source>
</reference>
<evidence type="ECO:0000313" key="2">
    <source>
        <dbReference type="EMBL" id="GMH78621.1"/>
    </source>
</evidence>
<dbReference type="AlphaFoldDB" id="A0A9W7AT19"/>
<evidence type="ECO:0000313" key="3">
    <source>
        <dbReference type="Proteomes" id="UP001165122"/>
    </source>
</evidence>
<organism evidence="2 3">
    <name type="scientific">Triparma laevis f. longispina</name>
    <dbReference type="NCBI Taxonomy" id="1714387"/>
    <lineage>
        <taxon>Eukaryota</taxon>
        <taxon>Sar</taxon>
        <taxon>Stramenopiles</taxon>
        <taxon>Ochrophyta</taxon>
        <taxon>Bolidophyceae</taxon>
        <taxon>Parmales</taxon>
        <taxon>Triparmaceae</taxon>
        <taxon>Triparma</taxon>
    </lineage>
</organism>